<comment type="caution">
    <text evidence="2">The sequence shown here is derived from an EMBL/GenBank/DDBJ whole genome shotgun (WGS) entry which is preliminary data.</text>
</comment>
<evidence type="ECO:0000256" key="1">
    <source>
        <dbReference type="SAM" id="MobiDB-lite"/>
    </source>
</evidence>
<proteinExistence type="predicted"/>
<gene>
    <name evidence="2" type="ORF">Pcinc_026697</name>
</gene>
<evidence type="ECO:0000313" key="3">
    <source>
        <dbReference type="Proteomes" id="UP001286313"/>
    </source>
</evidence>
<dbReference type="Proteomes" id="UP001286313">
    <property type="component" value="Unassembled WGS sequence"/>
</dbReference>
<evidence type="ECO:0000313" key="2">
    <source>
        <dbReference type="EMBL" id="KAK3867883.1"/>
    </source>
</evidence>
<dbReference type="EMBL" id="JAWQEG010003111">
    <property type="protein sequence ID" value="KAK3867883.1"/>
    <property type="molecule type" value="Genomic_DNA"/>
</dbReference>
<keyword evidence="3" id="KW-1185">Reference proteome</keyword>
<feature type="compositionally biased region" description="Basic and acidic residues" evidence="1">
    <location>
        <begin position="1"/>
        <end position="20"/>
    </location>
</feature>
<sequence>MKQKENRTDRKQTKENRNNETETQIKSMVKDANRVDPMTKFKATSAMPHKNHTKTPSGLTMPVKTVLVYIDIL</sequence>
<reference evidence="2" key="1">
    <citation type="submission" date="2023-10" db="EMBL/GenBank/DDBJ databases">
        <title>Genome assemblies of two species of porcelain crab, Petrolisthes cinctipes and Petrolisthes manimaculis (Anomura: Porcellanidae).</title>
        <authorList>
            <person name="Angst P."/>
        </authorList>
    </citation>
    <scope>NUCLEOTIDE SEQUENCE</scope>
    <source>
        <strain evidence="2">PB745_01</strain>
        <tissue evidence="2">Gill</tissue>
    </source>
</reference>
<accession>A0AAE1F613</accession>
<name>A0AAE1F613_PETCI</name>
<protein>
    <submittedName>
        <fullName evidence="2">Uncharacterized protein</fullName>
    </submittedName>
</protein>
<feature type="compositionally biased region" description="Basic and acidic residues" evidence="1">
    <location>
        <begin position="28"/>
        <end position="39"/>
    </location>
</feature>
<feature type="region of interest" description="Disordered" evidence="1">
    <location>
        <begin position="1"/>
        <end position="59"/>
    </location>
</feature>
<organism evidence="2 3">
    <name type="scientific">Petrolisthes cinctipes</name>
    <name type="common">Flat porcelain crab</name>
    <dbReference type="NCBI Taxonomy" id="88211"/>
    <lineage>
        <taxon>Eukaryota</taxon>
        <taxon>Metazoa</taxon>
        <taxon>Ecdysozoa</taxon>
        <taxon>Arthropoda</taxon>
        <taxon>Crustacea</taxon>
        <taxon>Multicrustacea</taxon>
        <taxon>Malacostraca</taxon>
        <taxon>Eumalacostraca</taxon>
        <taxon>Eucarida</taxon>
        <taxon>Decapoda</taxon>
        <taxon>Pleocyemata</taxon>
        <taxon>Anomura</taxon>
        <taxon>Galatheoidea</taxon>
        <taxon>Porcellanidae</taxon>
        <taxon>Petrolisthes</taxon>
    </lineage>
</organism>
<dbReference type="AlphaFoldDB" id="A0AAE1F613"/>